<evidence type="ECO:0000313" key="3">
    <source>
        <dbReference type="EMBL" id="WKN37366.1"/>
    </source>
</evidence>
<dbReference type="Pfam" id="PF13899">
    <property type="entry name" value="Thioredoxin_7"/>
    <property type="match status" value="1"/>
</dbReference>
<dbReference type="SUPFAM" id="SSF52833">
    <property type="entry name" value="Thioredoxin-like"/>
    <property type="match status" value="1"/>
</dbReference>
<organism evidence="3">
    <name type="scientific">Roseihalotalea indica</name>
    <dbReference type="NCBI Taxonomy" id="2867963"/>
    <lineage>
        <taxon>Bacteria</taxon>
        <taxon>Pseudomonadati</taxon>
        <taxon>Bacteroidota</taxon>
        <taxon>Cytophagia</taxon>
        <taxon>Cytophagales</taxon>
        <taxon>Catalimonadaceae</taxon>
        <taxon>Roseihalotalea</taxon>
    </lineage>
</organism>
<feature type="chain" id="PRO_5041256968" evidence="1">
    <location>
        <begin position="22"/>
        <end position="164"/>
    </location>
</feature>
<reference evidence="3" key="1">
    <citation type="journal article" date="2023" name="Comput. Struct. Biotechnol. J.">
        <title>Discovery of a novel marine Bacteroidetes with a rich repertoire of carbohydrate-active enzymes.</title>
        <authorList>
            <person name="Chen B."/>
            <person name="Liu G."/>
            <person name="Chen Q."/>
            <person name="Wang H."/>
            <person name="Liu L."/>
            <person name="Tang K."/>
        </authorList>
    </citation>
    <scope>NUCLEOTIDE SEQUENCE</scope>
    <source>
        <strain evidence="3">TK19036</strain>
    </source>
</reference>
<feature type="domain" description="Thioredoxin" evidence="2">
    <location>
        <begin position="5"/>
        <end position="157"/>
    </location>
</feature>
<protein>
    <submittedName>
        <fullName evidence="3">Thioredoxin family protein</fullName>
    </submittedName>
</protein>
<dbReference type="InterPro" id="IPR036249">
    <property type="entry name" value="Thioredoxin-like_sf"/>
</dbReference>
<sequence length="164" mass="18659">MVRILLIGMFITVLNATSIQAQFSGALTFQQLDSLQQIEAKPVLVFIYAEWCRYCKAMEHTTFQNEEIATWLDSAFYMVTMDAESQQDITIRNQIFHYQPSGNGTGQHELAQVLGQIDGKLTLPTLCFLNADYQIIYQQAGFTRAPELITILETLNTDIRADRL</sequence>
<accession>A0AA49GS60</accession>
<dbReference type="InterPro" id="IPR013766">
    <property type="entry name" value="Thioredoxin_domain"/>
</dbReference>
<dbReference type="PROSITE" id="PS51352">
    <property type="entry name" value="THIOREDOXIN_2"/>
    <property type="match status" value="1"/>
</dbReference>
<keyword evidence="1" id="KW-0732">Signal</keyword>
<evidence type="ECO:0000256" key="1">
    <source>
        <dbReference type="SAM" id="SignalP"/>
    </source>
</evidence>
<evidence type="ECO:0000259" key="2">
    <source>
        <dbReference type="PROSITE" id="PS51352"/>
    </source>
</evidence>
<proteinExistence type="predicted"/>
<name>A0AA49GS60_9BACT</name>
<reference evidence="3" key="2">
    <citation type="journal article" date="2024" name="Antonie Van Leeuwenhoek">
        <title>Roseihalotalea indica gen. nov., sp. nov., a halophilic Bacteroidetes from mesopelagic Southwest Indian Ocean with higher carbohydrate metabolic potential.</title>
        <authorList>
            <person name="Chen B."/>
            <person name="Zhang M."/>
            <person name="Lin D."/>
            <person name="Ye J."/>
            <person name="Tang K."/>
        </authorList>
    </citation>
    <scope>NUCLEOTIDE SEQUENCE</scope>
    <source>
        <strain evidence="3">TK19036</strain>
    </source>
</reference>
<dbReference type="Gene3D" id="3.40.30.10">
    <property type="entry name" value="Glutaredoxin"/>
    <property type="match status" value="1"/>
</dbReference>
<dbReference type="AlphaFoldDB" id="A0AA49GS60"/>
<gene>
    <name evidence="3" type="ORF">K4G66_01420</name>
</gene>
<feature type="signal peptide" evidence="1">
    <location>
        <begin position="1"/>
        <end position="21"/>
    </location>
</feature>
<dbReference type="EMBL" id="CP120682">
    <property type="protein sequence ID" value="WKN37366.1"/>
    <property type="molecule type" value="Genomic_DNA"/>
</dbReference>